<proteinExistence type="predicted"/>
<accession>A0A6G7VDX7</accession>
<evidence type="ECO:0000313" key="1">
    <source>
        <dbReference type="EMBL" id="QIK38095.1"/>
    </source>
</evidence>
<dbReference type="Pfam" id="PF05973">
    <property type="entry name" value="Gp49"/>
    <property type="match status" value="1"/>
</dbReference>
<gene>
    <name evidence="1" type="ORF">GWK36_08970</name>
</gene>
<dbReference type="EMBL" id="CP048029">
    <property type="protein sequence ID" value="QIK38095.1"/>
    <property type="molecule type" value="Genomic_DNA"/>
</dbReference>
<organism evidence="1 2">
    <name type="scientific">Caldichromatium japonicum</name>
    <dbReference type="NCBI Taxonomy" id="2699430"/>
    <lineage>
        <taxon>Bacteria</taxon>
        <taxon>Pseudomonadati</taxon>
        <taxon>Pseudomonadota</taxon>
        <taxon>Gammaproteobacteria</taxon>
        <taxon>Chromatiales</taxon>
        <taxon>Chromatiaceae</taxon>
        <taxon>Caldichromatium</taxon>
    </lineage>
</organism>
<dbReference type="KEGG" id="cjap:GWK36_08970"/>
<dbReference type="InterPro" id="IPR009241">
    <property type="entry name" value="HigB-like"/>
</dbReference>
<evidence type="ECO:0000313" key="2">
    <source>
        <dbReference type="Proteomes" id="UP000502699"/>
    </source>
</evidence>
<keyword evidence="2" id="KW-1185">Reference proteome</keyword>
<dbReference type="AlphaFoldDB" id="A0A6G7VDX7"/>
<dbReference type="RefSeq" id="WP_166270859.1">
    <property type="nucleotide sequence ID" value="NZ_CP048029.1"/>
</dbReference>
<sequence>MAWTVELIPEAEAELLVMPADVRAHFLHIRRLLMDYGPQKVGMPHVRPIEGKLWEMRMRGRDGIARALYVARHGQRLTVLHVFAKKTEKTPRRAIATAWERLRRLTDEDTHP</sequence>
<protein>
    <submittedName>
        <fullName evidence="1">Type II toxin-antitoxin system RelE/ParE family toxin</fullName>
    </submittedName>
</protein>
<reference evidence="2" key="1">
    <citation type="submission" date="2020-01" db="EMBL/GenBank/DDBJ databases">
        <title>Caldichromatium gen. nov., sp. nov., a thermophilic purple sulfur bacterium member of the family Chromatiaceae isolated from Nakabusa hot spring, Japan.</title>
        <authorList>
            <person name="Saini M.K."/>
            <person name="Hanada S."/>
            <person name="Tank M."/>
        </authorList>
    </citation>
    <scope>NUCLEOTIDE SEQUENCE [LARGE SCALE GENOMIC DNA]</scope>
    <source>
        <strain evidence="2">No.7</strain>
    </source>
</reference>
<name>A0A6G7VDX7_9GAMM</name>
<dbReference type="Proteomes" id="UP000502699">
    <property type="component" value="Chromosome"/>
</dbReference>